<dbReference type="PANTHER" id="PTHR46579">
    <property type="entry name" value="F5/8 TYPE C DOMAIN-CONTAINING PROTEIN-RELATED"/>
    <property type="match status" value="1"/>
</dbReference>
<evidence type="ECO:0000313" key="2">
    <source>
        <dbReference type="Proteomes" id="UP000054485"/>
    </source>
</evidence>
<dbReference type="STRING" id="930992.A0A0D0A087"/>
<dbReference type="InParanoid" id="A0A0D0A087"/>
<proteinExistence type="predicted"/>
<reference evidence="1 2" key="1">
    <citation type="submission" date="2014-04" db="EMBL/GenBank/DDBJ databases">
        <authorList>
            <consortium name="DOE Joint Genome Institute"/>
            <person name="Kuo A."/>
            <person name="Ruytinx J."/>
            <person name="Rineau F."/>
            <person name="Colpaert J."/>
            <person name="Kohler A."/>
            <person name="Nagy L.G."/>
            <person name="Floudas D."/>
            <person name="Copeland A."/>
            <person name="Barry K.W."/>
            <person name="Cichocki N."/>
            <person name="Veneault-Fourrey C."/>
            <person name="LaButti K."/>
            <person name="Lindquist E.A."/>
            <person name="Lipzen A."/>
            <person name="Lundell T."/>
            <person name="Morin E."/>
            <person name="Murat C."/>
            <person name="Sun H."/>
            <person name="Tunlid A."/>
            <person name="Henrissat B."/>
            <person name="Grigoriev I.V."/>
            <person name="Hibbett D.S."/>
            <person name="Martin F."/>
            <person name="Nordberg H.P."/>
            <person name="Cantor M.N."/>
            <person name="Hua S.X."/>
        </authorList>
    </citation>
    <scope>NUCLEOTIDE SEQUENCE [LARGE SCALE GENOMIC DNA]</scope>
    <source>
        <strain evidence="1 2">UH-Slu-Lm8-n1</strain>
    </source>
</reference>
<dbReference type="PANTHER" id="PTHR46579:SF2">
    <property type="entry name" value="C2H2-TYPE DOMAIN-CONTAINING PROTEIN"/>
    <property type="match status" value="1"/>
</dbReference>
<organism evidence="1 2">
    <name type="scientific">Suillus luteus UH-Slu-Lm8-n1</name>
    <dbReference type="NCBI Taxonomy" id="930992"/>
    <lineage>
        <taxon>Eukaryota</taxon>
        <taxon>Fungi</taxon>
        <taxon>Dikarya</taxon>
        <taxon>Basidiomycota</taxon>
        <taxon>Agaricomycotina</taxon>
        <taxon>Agaricomycetes</taxon>
        <taxon>Agaricomycetidae</taxon>
        <taxon>Boletales</taxon>
        <taxon>Suillineae</taxon>
        <taxon>Suillaceae</taxon>
        <taxon>Suillus</taxon>
    </lineage>
</organism>
<feature type="non-terminal residue" evidence="1">
    <location>
        <position position="160"/>
    </location>
</feature>
<dbReference type="Pfam" id="PF02992">
    <property type="entry name" value="Transposase_21"/>
    <property type="match status" value="1"/>
</dbReference>
<dbReference type="Proteomes" id="UP000054485">
    <property type="component" value="Unassembled WGS sequence"/>
</dbReference>
<protein>
    <submittedName>
        <fullName evidence="1">Uncharacterized protein</fullName>
    </submittedName>
</protein>
<reference evidence="2" key="2">
    <citation type="submission" date="2015-01" db="EMBL/GenBank/DDBJ databases">
        <title>Evolutionary Origins and Diversification of the Mycorrhizal Mutualists.</title>
        <authorList>
            <consortium name="DOE Joint Genome Institute"/>
            <consortium name="Mycorrhizal Genomics Consortium"/>
            <person name="Kohler A."/>
            <person name="Kuo A."/>
            <person name="Nagy L.G."/>
            <person name="Floudas D."/>
            <person name="Copeland A."/>
            <person name="Barry K.W."/>
            <person name="Cichocki N."/>
            <person name="Veneault-Fourrey C."/>
            <person name="LaButti K."/>
            <person name="Lindquist E.A."/>
            <person name="Lipzen A."/>
            <person name="Lundell T."/>
            <person name="Morin E."/>
            <person name="Murat C."/>
            <person name="Riley R."/>
            <person name="Ohm R."/>
            <person name="Sun H."/>
            <person name="Tunlid A."/>
            <person name="Henrissat B."/>
            <person name="Grigoriev I.V."/>
            <person name="Hibbett D.S."/>
            <person name="Martin F."/>
        </authorList>
    </citation>
    <scope>NUCLEOTIDE SEQUENCE [LARGE SCALE GENOMIC DNA]</scope>
    <source>
        <strain evidence="2">UH-Slu-Lm8-n1</strain>
    </source>
</reference>
<dbReference type="HOGENOM" id="CLU_078867_1_0_1"/>
<dbReference type="OrthoDB" id="3234349at2759"/>
<feature type="non-terminal residue" evidence="1">
    <location>
        <position position="1"/>
    </location>
</feature>
<dbReference type="InterPro" id="IPR004242">
    <property type="entry name" value="Transposase_21"/>
</dbReference>
<keyword evidence="2" id="KW-1185">Reference proteome</keyword>
<gene>
    <name evidence="1" type="ORF">CY34DRAFT_62627</name>
</gene>
<accession>A0A0D0A087</accession>
<evidence type="ECO:0000313" key="1">
    <source>
        <dbReference type="EMBL" id="KIK31569.1"/>
    </source>
</evidence>
<dbReference type="AlphaFoldDB" id="A0A0D0A087"/>
<dbReference type="EMBL" id="KN836863">
    <property type="protein sequence ID" value="KIK31569.1"/>
    <property type="molecule type" value="Genomic_DNA"/>
</dbReference>
<sequence>KPENMYLAGVIPGPKQPSLENLNHYIRPLIDDLVDAWQRGIKFSKTACYPHGRLTRSAIAPVVCDLPAARHIASMAGVGSHFYCSVCDCYHKSTCGRVDFEKWKPRDRATLREYAEQWRDAATSSERERLFKAHGVRYSELWRLPYWDPSQQLVIDPMHC</sequence>
<name>A0A0D0A087_9AGAM</name>